<dbReference type="Proteomes" id="UP001459277">
    <property type="component" value="Unassembled WGS sequence"/>
</dbReference>
<evidence type="ECO:0000256" key="1">
    <source>
        <dbReference type="SAM" id="MobiDB-lite"/>
    </source>
</evidence>
<reference evidence="2 3" key="1">
    <citation type="submission" date="2024-01" db="EMBL/GenBank/DDBJ databases">
        <title>A telomere-to-telomere, gap-free genome of sweet tea (Lithocarpus litseifolius).</title>
        <authorList>
            <person name="Zhou J."/>
        </authorList>
    </citation>
    <scope>NUCLEOTIDE SEQUENCE [LARGE SCALE GENOMIC DNA]</scope>
    <source>
        <strain evidence="2">Zhou-2022a</strain>
        <tissue evidence="2">Leaf</tissue>
    </source>
</reference>
<evidence type="ECO:0000313" key="2">
    <source>
        <dbReference type="EMBL" id="KAK9997167.1"/>
    </source>
</evidence>
<accession>A0AAW2CG93</accession>
<proteinExistence type="predicted"/>
<feature type="region of interest" description="Disordered" evidence="1">
    <location>
        <begin position="1"/>
        <end position="68"/>
    </location>
</feature>
<organism evidence="2 3">
    <name type="scientific">Lithocarpus litseifolius</name>
    <dbReference type="NCBI Taxonomy" id="425828"/>
    <lineage>
        <taxon>Eukaryota</taxon>
        <taxon>Viridiplantae</taxon>
        <taxon>Streptophyta</taxon>
        <taxon>Embryophyta</taxon>
        <taxon>Tracheophyta</taxon>
        <taxon>Spermatophyta</taxon>
        <taxon>Magnoliopsida</taxon>
        <taxon>eudicotyledons</taxon>
        <taxon>Gunneridae</taxon>
        <taxon>Pentapetalae</taxon>
        <taxon>rosids</taxon>
        <taxon>fabids</taxon>
        <taxon>Fagales</taxon>
        <taxon>Fagaceae</taxon>
        <taxon>Lithocarpus</taxon>
    </lineage>
</organism>
<evidence type="ECO:0000313" key="3">
    <source>
        <dbReference type="Proteomes" id="UP001459277"/>
    </source>
</evidence>
<protein>
    <submittedName>
        <fullName evidence="2">Uncharacterized protein</fullName>
    </submittedName>
</protein>
<feature type="region of interest" description="Disordered" evidence="1">
    <location>
        <begin position="177"/>
        <end position="200"/>
    </location>
</feature>
<gene>
    <name evidence="2" type="ORF">SO802_021853</name>
</gene>
<comment type="caution">
    <text evidence="2">The sequence shown here is derived from an EMBL/GenBank/DDBJ whole genome shotgun (WGS) entry which is preliminary data.</text>
</comment>
<sequence>MPKLKKKRKVVDVDAEEGEVSPRQQKGPKQQKGGRDNMRVSPPRHRSDPYPREAQQSPAWASRLDPDGAPIPTTTSIWEFQNGHSSYIAEALERPLLLPRDMETVRSWRQADLFMSMKRDLAMLTQQVYVAEDWVRDARNLAKVETQSRKEVEKSLGELKHQKLELAKKLTIEERERRSAEAGLKSAQDQAEDQQKSHFG</sequence>
<name>A0AAW2CG93_9ROSI</name>
<dbReference type="AlphaFoldDB" id="A0AAW2CG93"/>
<keyword evidence="3" id="KW-1185">Reference proteome</keyword>
<dbReference type="EMBL" id="JAZDWU010000007">
    <property type="protein sequence ID" value="KAK9997167.1"/>
    <property type="molecule type" value="Genomic_DNA"/>
</dbReference>
<feature type="compositionally biased region" description="Low complexity" evidence="1">
    <location>
        <begin position="22"/>
        <end position="31"/>
    </location>
</feature>